<keyword evidence="3" id="KW-1185">Reference proteome</keyword>
<protein>
    <submittedName>
        <fullName evidence="2">Uncharacterized protein</fullName>
    </submittedName>
</protein>
<name>A0A3G6J3E8_9CORY</name>
<feature type="compositionally biased region" description="Polar residues" evidence="1">
    <location>
        <begin position="253"/>
        <end position="265"/>
    </location>
</feature>
<feature type="region of interest" description="Disordered" evidence="1">
    <location>
        <begin position="250"/>
        <end position="301"/>
    </location>
</feature>
<reference evidence="2 3" key="1">
    <citation type="submission" date="2018-11" db="EMBL/GenBank/DDBJ databases">
        <authorList>
            <person name="Kleinhagauer T."/>
            <person name="Glaeser S.P."/>
            <person name="Spergser J."/>
            <person name="Ruckert C."/>
            <person name="Kaempfer P."/>
            <person name="Busse H.-J."/>
        </authorList>
    </citation>
    <scope>NUCLEOTIDE SEQUENCE [LARGE SCALE GENOMIC DNA]</scope>
    <source>
        <strain evidence="2 3">200CH</strain>
    </source>
</reference>
<dbReference type="KEGG" id="ccho:CCHOA_00065"/>
<sequence length="301" mass="32493">MDLQRTFASLLKQTIPPHGVIVFAAERLDGDCERIIHDTGGVAYYYPGMGGALPSDLGILVAQAIRQTTAEVVLIIAAGAVANQERIAQQLSHWEYREALGKPVGLIGSAYYEFPAAVEFSDPLDLVAHNLGVRSSAASVSAAQLAAVSAEQLTKLTHPGTWLITPAGIKTLVALPPSDFAGESFLHLWHKVATQLATATAMHHVAQPLTWIPVVTRQTKKLRHKRSKAQAKSNRSTIMVGQKIARRRALASETATQQETIQSPARASGQEPSLPPHPTGSRPNPSEHARQSSWLKRLLGR</sequence>
<evidence type="ECO:0000313" key="3">
    <source>
        <dbReference type="Proteomes" id="UP000269019"/>
    </source>
</evidence>
<evidence type="ECO:0000256" key="1">
    <source>
        <dbReference type="SAM" id="MobiDB-lite"/>
    </source>
</evidence>
<dbReference type="Proteomes" id="UP000269019">
    <property type="component" value="Chromosome"/>
</dbReference>
<dbReference type="AlphaFoldDB" id="A0A3G6J3E8"/>
<evidence type="ECO:0000313" key="2">
    <source>
        <dbReference type="EMBL" id="AZA12446.1"/>
    </source>
</evidence>
<proteinExistence type="predicted"/>
<gene>
    <name evidence="2" type="ORF">CCHOA_00065</name>
</gene>
<organism evidence="2 3">
    <name type="scientific">Corynebacterium choanae</name>
    <dbReference type="NCBI Taxonomy" id="1862358"/>
    <lineage>
        <taxon>Bacteria</taxon>
        <taxon>Bacillati</taxon>
        <taxon>Actinomycetota</taxon>
        <taxon>Actinomycetes</taxon>
        <taxon>Mycobacteriales</taxon>
        <taxon>Corynebacteriaceae</taxon>
        <taxon>Corynebacterium</taxon>
    </lineage>
</organism>
<dbReference type="EMBL" id="CP033896">
    <property type="protein sequence ID" value="AZA12446.1"/>
    <property type="molecule type" value="Genomic_DNA"/>
</dbReference>
<accession>A0A3G6J3E8</accession>